<organism evidence="1 2">
    <name type="scientific">Cetraspora pellucida</name>
    <dbReference type="NCBI Taxonomy" id="1433469"/>
    <lineage>
        <taxon>Eukaryota</taxon>
        <taxon>Fungi</taxon>
        <taxon>Fungi incertae sedis</taxon>
        <taxon>Mucoromycota</taxon>
        <taxon>Glomeromycotina</taxon>
        <taxon>Glomeromycetes</taxon>
        <taxon>Diversisporales</taxon>
        <taxon>Gigasporaceae</taxon>
        <taxon>Cetraspora</taxon>
    </lineage>
</organism>
<feature type="non-terminal residue" evidence="1">
    <location>
        <position position="97"/>
    </location>
</feature>
<dbReference type="OrthoDB" id="2430695at2759"/>
<dbReference type="Proteomes" id="UP000789759">
    <property type="component" value="Unassembled WGS sequence"/>
</dbReference>
<gene>
    <name evidence="1" type="ORF">CPELLU_LOCUS17661</name>
</gene>
<proteinExistence type="predicted"/>
<evidence type="ECO:0000313" key="1">
    <source>
        <dbReference type="EMBL" id="CAG8800322.1"/>
    </source>
</evidence>
<dbReference type="AlphaFoldDB" id="A0A9N9P8H0"/>
<feature type="non-terminal residue" evidence="1">
    <location>
        <position position="1"/>
    </location>
</feature>
<protein>
    <submittedName>
        <fullName evidence="1">2664_t:CDS:1</fullName>
    </submittedName>
</protein>
<accession>A0A9N9P8H0</accession>
<keyword evidence="2" id="KW-1185">Reference proteome</keyword>
<sequence length="97" mass="11421">TVLDYMNKLTNNHPKKIKEYFSKQILDTDTMQNGIHEYFSRKSSDWGILSFLDESNIEPFDKKIDTYIKSLNNIIASEQCGKRPEKARILLKMYKEA</sequence>
<evidence type="ECO:0000313" key="2">
    <source>
        <dbReference type="Proteomes" id="UP000789759"/>
    </source>
</evidence>
<name>A0A9N9P8H0_9GLOM</name>
<reference evidence="1" key="1">
    <citation type="submission" date="2021-06" db="EMBL/GenBank/DDBJ databases">
        <authorList>
            <person name="Kallberg Y."/>
            <person name="Tangrot J."/>
            <person name="Rosling A."/>
        </authorList>
    </citation>
    <scope>NUCLEOTIDE SEQUENCE</scope>
    <source>
        <strain evidence="1">FL966</strain>
    </source>
</reference>
<comment type="caution">
    <text evidence="1">The sequence shown here is derived from an EMBL/GenBank/DDBJ whole genome shotgun (WGS) entry which is preliminary data.</text>
</comment>
<dbReference type="EMBL" id="CAJVQA010030910">
    <property type="protein sequence ID" value="CAG8800322.1"/>
    <property type="molecule type" value="Genomic_DNA"/>
</dbReference>